<accession>A0A6A6WBA6</accession>
<evidence type="ECO:0000313" key="2">
    <source>
        <dbReference type="Proteomes" id="UP000799437"/>
    </source>
</evidence>
<dbReference type="AlphaFoldDB" id="A0A6A6WBA6"/>
<dbReference type="EMBL" id="ML996569">
    <property type="protein sequence ID" value="KAF2759459.1"/>
    <property type="molecule type" value="Genomic_DNA"/>
</dbReference>
<evidence type="ECO:0000313" key="1">
    <source>
        <dbReference type="EMBL" id="KAF2759459.1"/>
    </source>
</evidence>
<sequence>MSARKVQSGVLSNAYDRARSLIAAETIAISGMVSSCVNPFVSLYTVITSSNHGGEYTQHRDICPTTPTP</sequence>
<reference evidence="1" key="1">
    <citation type="journal article" date="2020" name="Stud. Mycol.">
        <title>101 Dothideomycetes genomes: a test case for predicting lifestyles and emergence of pathogens.</title>
        <authorList>
            <person name="Haridas S."/>
            <person name="Albert R."/>
            <person name="Binder M."/>
            <person name="Bloem J."/>
            <person name="Labutti K."/>
            <person name="Salamov A."/>
            <person name="Andreopoulos B."/>
            <person name="Baker S."/>
            <person name="Barry K."/>
            <person name="Bills G."/>
            <person name="Bluhm B."/>
            <person name="Cannon C."/>
            <person name="Castanera R."/>
            <person name="Culley D."/>
            <person name="Daum C."/>
            <person name="Ezra D."/>
            <person name="Gonzalez J."/>
            <person name="Henrissat B."/>
            <person name="Kuo A."/>
            <person name="Liang C."/>
            <person name="Lipzen A."/>
            <person name="Lutzoni F."/>
            <person name="Magnuson J."/>
            <person name="Mondo S."/>
            <person name="Nolan M."/>
            <person name="Ohm R."/>
            <person name="Pangilinan J."/>
            <person name="Park H.-J."/>
            <person name="Ramirez L."/>
            <person name="Alfaro M."/>
            <person name="Sun H."/>
            <person name="Tritt A."/>
            <person name="Yoshinaga Y."/>
            <person name="Zwiers L.-H."/>
            <person name="Turgeon B."/>
            <person name="Goodwin S."/>
            <person name="Spatafora J."/>
            <person name="Crous P."/>
            <person name="Grigoriev I."/>
        </authorList>
    </citation>
    <scope>NUCLEOTIDE SEQUENCE</scope>
    <source>
        <strain evidence="1">CBS 121739</strain>
    </source>
</reference>
<dbReference type="Proteomes" id="UP000799437">
    <property type="component" value="Unassembled WGS sequence"/>
</dbReference>
<organism evidence="1 2">
    <name type="scientific">Pseudovirgaria hyperparasitica</name>
    <dbReference type="NCBI Taxonomy" id="470096"/>
    <lineage>
        <taxon>Eukaryota</taxon>
        <taxon>Fungi</taxon>
        <taxon>Dikarya</taxon>
        <taxon>Ascomycota</taxon>
        <taxon>Pezizomycotina</taxon>
        <taxon>Dothideomycetes</taxon>
        <taxon>Dothideomycetes incertae sedis</taxon>
        <taxon>Acrospermales</taxon>
        <taxon>Acrospermaceae</taxon>
        <taxon>Pseudovirgaria</taxon>
    </lineage>
</organism>
<gene>
    <name evidence="1" type="ORF">EJ05DRAFT_474565</name>
</gene>
<dbReference type="GeneID" id="54484679"/>
<proteinExistence type="predicted"/>
<name>A0A6A6WBA6_9PEZI</name>
<dbReference type="RefSeq" id="XP_033601910.1">
    <property type="nucleotide sequence ID" value="XM_033743625.1"/>
</dbReference>
<protein>
    <submittedName>
        <fullName evidence="1">Uncharacterized protein</fullName>
    </submittedName>
</protein>
<keyword evidence="2" id="KW-1185">Reference proteome</keyword>